<accession>A0A7J6KYH9</accession>
<organism evidence="2 3">
    <name type="scientific">Perkinsus olseni</name>
    <name type="common">Perkinsus atlanticus</name>
    <dbReference type="NCBI Taxonomy" id="32597"/>
    <lineage>
        <taxon>Eukaryota</taxon>
        <taxon>Sar</taxon>
        <taxon>Alveolata</taxon>
        <taxon>Perkinsozoa</taxon>
        <taxon>Perkinsea</taxon>
        <taxon>Perkinsida</taxon>
        <taxon>Perkinsidae</taxon>
        <taxon>Perkinsus</taxon>
    </lineage>
</organism>
<evidence type="ECO:0000313" key="2">
    <source>
        <dbReference type="EMBL" id="KAF4652403.1"/>
    </source>
</evidence>
<dbReference type="Proteomes" id="UP000572268">
    <property type="component" value="Unassembled WGS sequence"/>
</dbReference>
<sequence length="184" mass="20995">DVRWLSKLQFLSILCSSKDAIAAFIARRNMARGDKIVGEQVDDIEDLELQQTGEPTAGYDADEVQKTIDEMEAERKAHNKAKAKKDRRKPRRVLATERERFAKRSGLCLFVTAPWSYKEARIYDDLGSDDLLAQTDKKRRTFYLLGYENRFKGAGDEVAGELQVRIAADQGPDHGMERARIILF</sequence>
<protein>
    <submittedName>
        <fullName evidence="2">Uncharacterized protein</fullName>
    </submittedName>
</protein>
<name>A0A7J6KYH9_PEROL</name>
<gene>
    <name evidence="2" type="ORF">FOL46_009758</name>
</gene>
<comment type="caution">
    <text evidence="2">The sequence shown here is derived from an EMBL/GenBank/DDBJ whole genome shotgun (WGS) entry which is preliminary data.</text>
</comment>
<feature type="non-terminal residue" evidence="2">
    <location>
        <position position="184"/>
    </location>
</feature>
<keyword evidence="1" id="KW-0175">Coiled coil</keyword>
<evidence type="ECO:0000313" key="3">
    <source>
        <dbReference type="Proteomes" id="UP000572268"/>
    </source>
</evidence>
<feature type="coiled-coil region" evidence="1">
    <location>
        <begin position="61"/>
        <end position="88"/>
    </location>
</feature>
<dbReference type="EMBL" id="JABANN010000920">
    <property type="protein sequence ID" value="KAF4652403.1"/>
    <property type="molecule type" value="Genomic_DNA"/>
</dbReference>
<proteinExistence type="predicted"/>
<dbReference type="AlphaFoldDB" id="A0A7J6KYH9"/>
<evidence type="ECO:0000256" key="1">
    <source>
        <dbReference type="SAM" id="Coils"/>
    </source>
</evidence>
<reference evidence="2 3" key="1">
    <citation type="submission" date="2020-04" db="EMBL/GenBank/DDBJ databases">
        <title>Perkinsus olseni comparative genomics.</title>
        <authorList>
            <person name="Bogema D.R."/>
        </authorList>
    </citation>
    <scope>NUCLEOTIDE SEQUENCE [LARGE SCALE GENOMIC DNA]</scope>
    <source>
        <strain evidence="2">ATCC PRA-31</strain>
    </source>
</reference>